<protein>
    <submittedName>
        <fullName evidence="1">Uncharacterized protein</fullName>
    </submittedName>
</protein>
<gene>
    <name evidence="1" type="ORF">JCM6292_3823</name>
</gene>
<sequence>MIMKAQTNNLSAPYNFARCLNSQCPKAADCLRGIVARHDTADNPFIDVVNPMCIPADTTHCLFFKPAEKIRVARGIRHLLDNVPHQSAQEMKKRLIAHFGRTKYYRFYRDESYLTPEEQEFIRQLFHEKGIREEPAFESYNEEYKWE</sequence>
<dbReference type="EMBL" id="BAIQ01000080">
    <property type="protein sequence ID" value="GAE17238.1"/>
    <property type="molecule type" value="Genomic_DNA"/>
</dbReference>
<proteinExistence type="predicted"/>
<name>W4PCW9_9BACE</name>
<dbReference type="InterPro" id="IPR045724">
    <property type="entry name" value="DUF6078"/>
</dbReference>
<dbReference type="AlphaFoldDB" id="W4PCW9"/>
<reference evidence="1 2" key="1">
    <citation type="journal article" date="2014" name="Genome Announc.">
        <title>Draft Genome Sequences of Three Strains of Bacteroides pyogenes Isolated from a Cat and Swine.</title>
        <authorList>
            <person name="Sakamoto M."/>
            <person name="Oshima K."/>
            <person name="Suda W."/>
            <person name="Kitamura K."/>
            <person name="Iida T."/>
            <person name="Hattori M."/>
            <person name="Ohkuma M."/>
        </authorList>
    </citation>
    <scope>NUCLEOTIDE SEQUENCE [LARGE SCALE GENOMIC DNA]</scope>
    <source>
        <strain evidence="1 2">JCM 6292</strain>
    </source>
</reference>
<comment type="caution">
    <text evidence="1">The sequence shown here is derived from an EMBL/GenBank/DDBJ whole genome shotgun (WGS) entry which is preliminary data.</text>
</comment>
<accession>W4PCW9</accession>
<dbReference type="Pfam" id="PF19555">
    <property type="entry name" value="DUF6078"/>
    <property type="match status" value="1"/>
</dbReference>
<evidence type="ECO:0000313" key="2">
    <source>
        <dbReference type="Proteomes" id="UP000018861"/>
    </source>
</evidence>
<dbReference type="Proteomes" id="UP000018861">
    <property type="component" value="Unassembled WGS sequence"/>
</dbReference>
<evidence type="ECO:0000313" key="1">
    <source>
        <dbReference type="EMBL" id="GAE17238.1"/>
    </source>
</evidence>
<organism evidence="1 2">
    <name type="scientific">Bacteroides pyogenes JCM 6292</name>
    <dbReference type="NCBI Taxonomy" id="1235809"/>
    <lineage>
        <taxon>Bacteria</taxon>
        <taxon>Pseudomonadati</taxon>
        <taxon>Bacteroidota</taxon>
        <taxon>Bacteroidia</taxon>
        <taxon>Bacteroidales</taxon>
        <taxon>Bacteroidaceae</taxon>
        <taxon>Bacteroides</taxon>
    </lineage>
</organism>